<organism evidence="2 3">
    <name type="scientific">Sphingomonas molluscorum</name>
    <dbReference type="NCBI Taxonomy" id="418184"/>
    <lineage>
        <taxon>Bacteria</taxon>
        <taxon>Pseudomonadati</taxon>
        <taxon>Pseudomonadota</taxon>
        <taxon>Alphaproteobacteria</taxon>
        <taxon>Sphingomonadales</taxon>
        <taxon>Sphingomonadaceae</taxon>
        <taxon>Sphingomonas</taxon>
    </lineage>
</organism>
<protein>
    <submittedName>
        <fullName evidence="2">Flp family type IVb pilin</fullName>
    </submittedName>
</protein>
<evidence type="ECO:0000313" key="3">
    <source>
        <dbReference type="Proteomes" id="UP001380365"/>
    </source>
</evidence>
<sequence>MQKIRTFLKNNKGATAIEYGLIAALIAVAAIAAMSGLGGSLSGTFNKVGTKLNNSVT</sequence>
<dbReference type="Pfam" id="PF04964">
    <property type="entry name" value="Flp_Fap"/>
    <property type="match status" value="1"/>
</dbReference>
<keyword evidence="1" id="KW-0812">Transmembrane</keyword>
<gene>
    <name evidence="2" type="ORF">WH159_13065</name>
</gene>
<name>A0ABU8Q7I7_9SPHN</name>
<dbReference type="Proteomes" id="UP001380365">
    <property type="component" value="Unassembled WGS sequence"/>
</dbReference>
<accession>A0ABU8Q7I7</accession>
<dbReference type="InterPro" id="IPR007047">
    <property type="entry name" value="Flp_Fap"/>
</dbReference>
<dbReference type="EMBL" id="JBBGZA010000001">
    <property type="protein sequence ID" value="MEJ5095465.1"/>
    <property type="molecule type" value="Genomic_DNA"/>
</dbReference>
<dbReference type="RefSeq" id="WP_132882280.1">
    <property type="nucleotide sequence ID" value="NZ_JBBGZA010000001.1"/>
</dbReference>
<proteinExistence type="predicted"/>
<keyword evidence="1" id="KW-0472">Membrane</keyword>
<comment type="caution">
    <text evidence="2">The sequence shown here is derived from an EMBL/GenBank/DDBJ whole genome shotgun (WGS) entry which is preliminary data.</text>
</comment>
<evidence type="ECO:0000256" key="1">
    <source>
        <dbReference type="SAM" id="Phobius"/>
    </source>
</evidence>
<feature type="transmembrane region" description="Helical" evidence="1">
    <location>
        <begin position="21"/>
        <end position="41"/>
    </location>
</feature>
<keyword evidence="1" id="KW-1133">Transmembrane helix</keyword>
<reference evidence="2 3" key="1">
    <citation type="submission" date="2023-12" db="EMBL/GenBank/DDBJ databases">
        <title>Gut-associated functions are favored during microbiome assembly across C. elegans life.</title>
        <authorList>
            <person name="Zimmermann J."/>
        </authorList>
    </citation>
    <scope>NUCLEOTIDE SEQUENCE [LARGE SCALE GENOMIC DNA]</scope>
    <source>
        <strain evidence="2 3">JUb134</strain>
    </source>
</reference>
<keyword evidence="3" id="KW-1185">Reference proteome</keyword>
<evidence type="ECO:0000313" key="2">
    <source>
        <dbReference type="EMBL" id="MEJ5095465.1"/>
    </source>
</evidence>